<feature type="non-terminal residue" evidence="14">
    <location>
        <position position="1836"/>
    </location>
</feature>
<comment type="similarity">
    <text evidence="2">Belongs to the TMEM131 family.</text>
</comment>
<feature type="domain" description="TMEM131 second Ig-like" evidence="10">
    <location>
        <begin position="181"/>
        <end position="270"/>
    </location>
</feature>
<feature type="compositionally biased region" description="Low complexity" evidence="7">
    <location>
        <begin position="1477"/>
        <end position="1493"/>
    </location>
</feature>
<dbReference type="Pfam" id="PF24499">
    <property type="entry name" value="Ig_TMEM131L_4"/>
    <property type="match status" value="1"/>
</dbReference>
<gene>
    <name evidence="14" type="ORF">M514_13126</name>
</gene>
<dbReference type="PANTHER" id="PTHR22050:SF0">
    <property type="entry name" value="TRANSMEMBRANE PROTEIN 131 HOMOLOG"/>
    <property type="match status" value="1"/>
</dbReference>
<feature type="domain" description="TMEM131L fifth Ig-like" evidence="13">
    <location>
        <begin position="996"/>
        <end position="1058"/>
    </location>
</feature>
<dbReference type="Pfam" id="PF24498">
    <property type="entry name" value="Ig_TMEM131L_3"/>
    <property type="match status" value="1"/>
</dbReference>
<feature type="domain" description="TMEM131L third Ig-like" evidence="11">
    <location>
        <begin position="416"/>
        <end position="504"/>
    </location>
</feature>
<dbReference type="GO" id="GO:0016020">
    <property type="term" value="C:membrane"/>
    <property type="evidence" value="ECO:0007669"/>
    <property type="project" value="UniProtKB-SubCell"/>
</dbReference>
<dbReference type="PANTHER" id="PTHR22050">
    <property type="entry name" value="RW1 PROTEIN HOMOLOG"/>
    <property type="match status" value="1"/>
</dbReference>
<feature type="region of interest" description="Disordered" evidence="7">
    <location>
        <begin position="1812"/>
        <end position="1836"/>
    </location>
</feature>
<feature type="region of interest" description="Disordered" evidence="7">
    <location>
        <begin position="1214"/>
        <end position="1273"/>
    </location>
</feature>
<dbReference type="InterPro" id="IPR039877">
    <property type="entry name" value="TMEM131-like"/>
</dbReference>
<feature type="signal peptide" evidence="8">
    <location>
        <begin position="1"/>
        <end position="25"/>
    </location>
</feature>
<evidence type="ECO:0000256" key="5">
    <source>
        <dbReference type="ARBA" id="ARBA00022989"/>
    </source>
</evidence>
<evidence type="ECO:0000256" key="1">
    <source>
        <dbReference type="ARBA" id="ARBA00004479"/>
    </source>
</evidence>
<protein>
    <submittedName>
        <fullName evidence="14">Uncharacterized protein</fullName>
    </submittedName>
</protein>
<evidence type="ECO:0000256" key="6">
    <source>
        <dbReference type="ARBA" id="ARBA00023136"/>
    </source>
</evidence>
<dbReference type="Pfam" id="PF24501">
    <property type="entry name" value="Ig_TMEM131L_5"/>
    <property type="match status" value="1"/>
</dbReference>
<dbReference type="Pfam" id="PF24495">
    <property type="entry name" value="Ig_TMEM131_2"/>
    <property type="match status" value="1"/>
</dbReference>
<dbReference type="InterPro" id="IPR055436">
    <property type="entry name" value="Ig_TMEM131L_4"/>
</dbReference>
<feature type="compositionally biased region" description="Polar residues" evidence="7">
    <location>
        <begin position="1301"/>
        <end position="1315"/>
    </location>
</feature>
<keyword evidence="5" id="KW-1133">Transmembrane helix</keyword>
<evidence type="ECO:0000259" key="11">
    <source>
        <dbReference type="Pfam" id="PF24498"/>
    </source>
</evidence>
<reference evidence="14" key="1">
    <citation type="journal article" date="2014" name="Nat. Genet.">
        <title>Genome and transcriptome of the porcine whipworm Trichuris suis.</title>
        <authorList>
            <person name="Jex A.R."/>
            <person name="Nejsum P."/>
            <person name="Schwarz E.M."/>
            <person name="Hu L."/>
            <person name="Young N.D."/>
            <person name="Hall R.S."/>
            <person name="Korhonen P.K."/>
            <person name="Liao S."/>
            <person name="Thamsborg S."/>
            <person name="Xia J."/>
            <person name="Xu P."/>
            <person name="Wang S."/>
            <person name="Scheerlinck J.P."/>
            <person name="Hofmann A."/>
            <person name="Sternberg P.W."/>
            <person name="Wang J."/>
            <person name="Gasser R.B."/>
        </authorList>
    </citation>
    <scope>NUCLEOTIDE SEQUENCE [LARGE SCALE GENOMIC DNA]</scope>
    <source>
        <strain evidence="14">DCEP-RM93F</strain>
    </source>
</reference>
<dbReference type="Pfam" id="PF12371">
    <property type="entry name" value="TMEM131_like_N"/>
    <property type="match status" value="1"/>
</dbReference>
<evidence type="ECO:0000256" key="2">
    <source>
        <dbReference type="ARBA" id="ARBA00006682"/>
    </source>
</evidence>
<keyword evidence="6" id="KW-0472">Membrane</keyword>
<dbReference type="InterPro" id="IPR013783">
    <property type="entry name" value="Ig-like_fold"/>
</dbReference>
<organism evidence="14">
    <name type="scientific">Trichuris suis</name>
    <name type="common">pig whipworm</name>
    <dbReference type="NCBI Taxonomy" id="68888"/>
    <lineage>
        <taxon>Eukaryota</taxon>
        <taxon>Metazoa</taxon>
        <taxon>Ecdysozoa</taxon>
        <taxon>Nematoda</taxon>
        <taxon>Enoplea</taxon>
        <taxon>Dorylaimia</taxon>
        <taxon>Trichinellida</taxon>
        <taxon>Trichuridae</taxon>
        <taxon>Trichuris</taxon>
    </lineage>
</organism>
<accession>A0A085NDJ6</accession>
<evidence type="ECO:0000256" key="4">
    <source>
        <dbReference type="ARBA" id="ARBA00022729"/>
    </source>
</evidence>
<feature type="compositionally biased region" description="Basic and acidic residues" evidence="7">
    <location>
        <begin position="1387"/>
        <end position="1401"/>
    </location>
</feature>
<feature type="compositionally biased region" description="Basic and acidic residues" evidence="7">
    <location>
        <begin position="1241"/>
        <end position="1262"/>
    </location>
</feature>
<name>A0A085NDJ6_9BILA</name>
<feature type="region of interest" description="Disordered" evidence="7">
    <location>
        <begin position="1301"/>
        <end position="1409"/>
    </location>
</feature>
<evidence type="ECO:0000259" key="10">
    <source>
        <dbReference type="Pfam" id="PF24495"/>
    </source>
</evidence>
<dbReference type="EMBL" id="KL367513">
    <property type="protein sequence ID" value="KFD67542.1"/>
    <property type="molecule type" value="Genomic_DNA"/>
</dbReference>
<keyword evidence="4 8" id="KW-0732">Signal</keyword>
<proteinExistence type="inferred from homology"/>
<sequence length="1836" mass="204851">MLRGARAVLVFWSFLLLVFPSNVVGFDGCYGAFIQTGERLEYFLAGSQLNEGIQFWKEDSSSTFRLNDVEPLERSDVAPWSLKIDPPELQFGPSSIGIAKSAKVRVHNPTSYAVRLDAISGSTVHFHCSFFENKVLEPGGSTTFEVAFLPRREGSIKNTLFLHSSTQTLQYPVGGDGVTNPYRLQPFLGNRISLNGSLSRWVEMYNPFPVPLRVIEMYSSDSSLHLDLPVDCANNKASFWNIPPFRTKRLANARVIGNRVKNTSAFIRLKTDRTDAEPLLIPVEVEVTAETGIFPMVKAVDFGSVAQSGTSRWFDVSVFNTFSEPVWVTDLRSDSASVAAKFKHIELPANSRQPVLVARIAYRPTLSDGDRPGVQWGTLQFFCGSSVMPCFNITYKAEVLNGQILYDKEQLTFFSNSKQTYVRSVSLTNTFSEAVAIYRVAVHKRLRHMLSVLNSTMPAVLRKNDTSDVFALRFSPPSAESTELLHPVRSMLTLYANVTRIELPIFLFDGKLKFTLLSLSGGDRFDFGLIGVEEKRSGFLKITNRNPVSGVNCATRTELLFVDFIGHATDSALLRHESGWNETQPFLLPPDSMAFLKFTVIAPSVALTVRGRLVFETEYELVEFPVTFSVEEGPLVSLPEAVVIRDAFPGKISTKSMKVFSKFREEVSDVRLSLDTDDVRFSLKSVGADALKLKPFQFARLARLTFSPATSCQDQCYVGFSLNSDEGAQWKRGLKLPSDLPNLDFHLFNILWSRWSRILESKAAEVNASVSLEASRLPRVVFPIRTNLVWPRLVKQEVVHFPLTAVGNFSLVHLLIRNPSSHPVAIQIIPLAIYPNTTALMKLLLSSFGGLVETDDVLMFSLRDSELYNAKLDSPVPRLRRELENIVGTTIPRFTLSFFLRPAMKLSLRVGFLPSDYQLRSSLLLIRNNLTGLEMLPLYGRGAKLELKIGNVLPQSNHLILFEIQEKHLLDCDMLQRQYRRYPTTLSVSRTLVARNSGEMPLYVTNISINGYPCQNRGFRVANCEPFLLAPNETRPMEILFRPDFTMCWYEAQLQIVIRGYHYPFLYKLGASVPKEGLIKCYSALPRPSWEQLLYYCGVIALGFLMICVIASAYLEGDRSIECAFRQAEEQHSVPMFDLSSEEKAAPKVDNELIASKVPSEATLIGSPRKERDRNASSGLSQLLNNAIFNVLLSPYTRKGAAVEKAEYESVASSSDDCIPAASVSSDEPTSEKAPTATNRKNAEKRSKATVKEEEVRSEIKNKQPKSSCKGKKHVATVRLVVAPPRTSSPLPVVALTTQNVKEKSSLQSSVQQPPRTRRKKENNQDKLSKDMGVALRIQEKADSRIQSSDSSSAVPSAKKCKKRKGADPVGVPVSLRRNVGTSSRAEAAKYEEQGLERDNDSSSAPEWNDELNVSSMFDIDADFDKIAQETEMFAARLKSEKHPLDDRYLWSLPQSGNAKWAKLAPSLEWNSHEQVSRSNSTSSKGTSGSRWSPYDELNGRAEKSSNFDELVKGGWPTLPAAAHGVIGDSASGSWRSKRVSENYQMNGRPVSNDFCAMPIAGKKTLMQELREERQKRVQDHYARQREDWPGLNLVPEMESMWDEECVPWKRPVSSVWANSNVNTPVSSLGLQWSADPKYNVWAPPQETPPYVHPRPRSIAFAENKNGETTWPQSMRGQPSLYEDTSILAVGPAVNKESREKPLSIADWTPMGDDSFDSLTKLLLDNNHHGLSCFLLTVAKMAGKKKGKNSAEIFHALKGSWREVPKSSNSKLAIAETPDKNMPYEGRTFKTCGGGIPCSEKRVPCGKEKNGLNAGAHPFAKRKTAPSAHPIDCHNE</sequence>
<evidence type="ECO:0000259" key="13">
    <source>
        <dbReference type="Pfam" id="PF24501"/>
    </source>
</evidence>
<evidence type="ECO:0000259" key="12">
    <source>
        <dbReference type="Pfam" id="PF24499"/>
    </source>
</evidence>
<dbReference type="Gene3D" id="2.60.40.10">
    <property type="entry name" value="Immunoglobulins"/>
    <property type="match status" value="1"/>
</dbReference>
<feature type="region of interest" description="Disordered" evidence="7">
    <location>
        <begin position="1472"/>
        <end position="1498"/>
    </location>
</feature>
<feature type="domain" description="TMEM131L fourth Ig-like" evidence="12">
    <location>
        <begin position="799"/>
        <end position="943"/>
    </location>
</feature>
<feature type="chain" id="PRO_5001795896" evidence="8">
    <location>
        <begin position="26"/>
        <end position="1836"/>
    </location>
</feature>
<evidence type="ECO:0000259" key="9">
    <source>
        <dbReference type="Pfam" id="PF12371"/>
    </source>
</evidence>
<comment type="subcellular location">
    <subcellularLocation>
        <location evidence="1">Membrane</location>
        <topology evidence="1">Single-pass type I membrane protein</topology>
    </subcellularLocation>
</comment>
<dbReference type="InterPro" id="IPR055435">
    <property type="entry name" value="Ig_TMEM131L_3"/>
</dbReference>
<evidence type="ECO:0000256" key="8">
    <source>
        <dbReference type="SAM" id="SignalP"/>
    </source>
</evidence>
<dbReference type="InterPro" id="IPR055437">
    <property type="entry name" value="TMEM131L_Ig_5"/>
</dbReference>
<dbReference type="InterPro" id="IPR022113">
    <property type="entry name" value="TMEM131L_N"/>
</dbReference>
<evidence type="ECO:0000256" key="7">
    <source>
        <dbReference type="SAM" id="MobiDB-lite"/>
    </source>
</evidence>
<keyword evidence="3" id="KW-0812">Transmembrane</keyword>
<dbReference type="Proteomes" id="UP000030758">
    <property type="component" value="Unassembled WGS sequence"/>
</dbReference>
<dbReference type="InterPro" id="IPR056311">
    <property type="entry name" value="TMEM131_Ig_2"/>
</dbReference>
<feature type="domain" description="Transmembrane protein 131-like N-terminal" evidence="9">
    <location>
        <begin position="82"/>
        <end position="163"/>
    </location>
</feature>
<evidence type="ECO:0000256" key="3">
    <source>
        <dbReference type="ARBA" id="ARBA00022692"/>
    </source>
</evidence>
<evidence type="ECO:0000313" key="14">
    <source>
        <dbReference type="EMBL" id="KFD67542.1"/>
    </source>
</evidence>